<evidence type="ECO:0000313" key="2">
    <source>
        <dbReference type="Proteomes" id="UP001632037"/>
    </source>
</evidence>
<dbReference type="EMBL" id="JBIMZQ010000007">
    <property type="protein sequence ID" value="KAL3670477.1"/>
    <property type="molecule type" value="Genomic_DNA"/>
</dbReference>
<gene>
    <name evidence="1" type="ORF">V7S43_004796</name>
</gene>
<proteinExistence type="predicted"/>
<evidence type="ECO:0000313" key="1">
    <source>
        <dbReference type="EMBL" id="KAL3670477.1"/>
    </source>
</evidence>
<comment type="caution">
    <text evidence="1">The sequence shown here is derived from an EMBL/GenBank/DDBJ whole genome shotgun (WGS) entry which is preliminary data.</text>
</comment>
<dbReference type="Proteomes" id="UP001632037">
    <property type="component" value="Unassembled WGS sequence"/>
</dbReference>
<protein>
    <submittedName>
        <fullName evidence="1">Uncharacterized protein</fullName>
    </submittedName>
</protein>
<keyword evidence="2" id="KW-1185">Reference proteome</keyword>
<sequence>MRLDVGDSFELLTVLIHVAPSSTRPSMTFGLSGGSATARTSSAGGRRNVNSIETLASFSSTKQAIPSSRNTWKLLQSRVNSLSHRRKHFENDFAGFSGCARI</sequence>
<accession>A0ABD3FWY1</accession>
<organism evidence="1 2">
    <name type="scientific">Phytophthora oleae</name>
    <dbReference type="NCBI Taxonomy" id="2107226"/>
    <lineage>
        <taxon>Eukaryota</taxon>
        <taxon>Sar</taxon>
        <taxon>Stramenopiles</taxon>
        <taxon>Oomycota</taxon>
        <taxon>Peronosporomycetes</taxon>
        <taxon>Peronosporales</taxon>
        <taxon>Peronosporaceae</taxon>
        <taxon>Phytophthora</taxon>
    </lineage>
</organism>
<dbReference type="AlphaFoldDB" id="A0ABD3FWY1"/>
<reference evidence="1 2" key="1">
    <citation type="submission" date="2024-09" db="EMBL/GenBank/DDBJ databases">
        <title>Genome sequencing and assembly of Phytophthora oleae, isolate VK10A, causative agent of rot of olive drupes.</title>
        <authorList>
            <person name="Conti Taguali S."/>
            <person name="Riolo M."/>
            <person name="La Spada F."/>
            <person name="Cacciola S.O."/>
            <person name="Dionisio G."/>
        </authorList>
    </citation>
    <scope>NUCLEOTIDE SEQUENCE [LARGE SCALE GENOMIC DNA]</scope>
    <source>
        <strain evidence="1 2">VK10A</strain>
    </source>
</reference>
<name>A0ABD3FWY1_9STRA</name>